<organism evidence="3 4">
    <name type="scientific">Actinoallomurus acaciae</name>
    <dbReference type="NCBI Taxonomy" id="502577"/>
    <lineage>
        <taxon>Bacteria</taxon>
        <taxon>Bacillati</taxon>
        <taxon>Actinomycetota</taxon>
        <taxon>Actinomycetes</taxon>
        <taxon>Streptosporangiales</taxon>
        <taxon>Thermomonosporaceae</taxon>
        <taxon>Actinoallomurus</taxon>
    </lineage>
</organism>
<dbReference type="SUPFAM" id="SSF55874">
    <property type="entry name" value="ATPase domain of HSP90 chaperone/DNA topoisomerase II/histidine kinase"/>
    <property type="match status" value="1"/>
</dbReference>
<feature type="domain" description="Histidine kinase/HSP90-like ATPase" evidence="2">
    <location>
        <begin position="48"/>
        <end position="140"/>
    </location>
</feature>
<keyword evidence="3" id="KW-0067">ATP-binding</keyword>
<dbReference type="EMBL" id="JBHLZP010000006">
    <property type="protein sequence ID" value="MFB9831027.1"/>
    <property type="molecule type" value="Genomic_DNA"/>
</dbReference>
<dbReference type="InterPro" id="IPR036890">
    <property type="entry name" value="HATPase_C_sf"/>
</dbReference>
<dbReference type="CDD" id="cd16936">
    <property type="entry name" value="HATPase_RsbW-like"/>
    <property type="match status" value="1"/>
</dbReference>
<protein>
    <submittedName>
        <fullName evidence="3">ATP-binding protein</fullName>
    </submittedName>
</protein>
<name>A0ABV5Y7L8_9ACTN</name>
<keyword evidence="1" id="KW-0808">Transferase</keyword>
<dbReference type="InterPro" id="IPR003594">
    <property type="entry name" value="HATPase_dom"/>
</dbReference>
<evidence type="ECO:0000256" key="1">
    <source>
        <dbReference type="ARBA" id="ARBA00022527"/>
    </source>
</evidence>
<evidence type="ECO:0000313" key="3">
    <source>
        <dbReference type="EMBL" id="MFB9831027.1"/>
    </source>
</evidence>
<keyword evidence="4" id="KW-1185">Reference proteome</keyword>
<dbReference type="PANTHER" id="PTHR35526:SF3">
    <property type="entry name" value="ANTI-SIGMA-F FACTOR RSBW"/>
    <property type="match status" value="1"/>
</dbReference>
<dbReference type="RefSeq" id="WP_378194264.1">
    <property type="nucleotide sequence ID" value="NZ_JBHLZP010000006.1"/>
</dbReference>
<accession>A0ABV5Y7L8</accession>
<keyword evidence="3" id="KW-0547">Nucleotide-binding</keyword>
<evidence type="ECO:0000313" key="4">
    <source>
        <dbReference type="Proteomes" id="UP001589627"/>
    </source>
</evidence>
<sequence>MCTSRELLVDPGHSSAPPEKAENAAYQLPLAPHPIAAEQARVLVRLACTGWKLGDVIDSVLLVTVELVTNAMKIGEVFRVAVSQQAGTVLIEVWDSSEAAPDRQQESVDRVDGRGLLLVEACSKDWGWRLEDHGGKTVWAAVEPPDLLDTSSAMPHSRARI</sequence>
<proteinExistence type="predicted"/>
<reference evidence="3 4" key="1">
    <citation type="submission" date="2024-09" db="EMBL/GenBank/DDBJ databases">
        <authorList>
            <person name="Sun Q."/>
            <person name="Mori K."/>
        </authorList>
    </citation>
    <scope>NUCLEOTIDE SEQUENCE [LARGE SCALE GENOMIC DNA]</scope>
    <source>
        <strain evidence="3 4">TBRC 0563</strain>
    </source>
</reference>
<dbReference type="GO" id="GO:0005524">
    <property type="term" value="F:ATP binding"/>
    <property type="evidence" value="ECO:0007669"/>
    <property type="project" value="UniProtKB-KW"/>
</dbReference>
<comment type="caution">
    <text evidence="3">The sequence shown here is derived from an EMBL/GenBank/DDBJ whole genome shotgun (WGS) entry which is preliminary data.</text>
</comment>
<keyword evidence="1" id="KW-0418">Kinase</keyword>
<evidence type="ECO:0000259" key="2">
    <source>
        <dbReference type="Pfam" id="PF13581"/>
    </source>
</evidence>
<keyword evidence="1" id="KW-0723">Serine/threonine-protein kinase</keyword>
<dbReference type="Proteomes" id="UP001589627">
    <property type="component" value="Unassembled WGS sequence"/>
</dbReference>
<dbReference type="Pfam" id="PF13581">
    <property type="entry name" value="HATPase_c_2"/>
    <property type="match status" value="1"/>
</dbReference>
<gene>
    <name evidence="3" type="ORF">ACFFNX_02340</name>
</gene>
<dbReference type="PANTHER" id="PTHR35526">
    <property type="entry name" value="ANTI-SIGMA-F FACTOR RSBW-RELATED"/>
    <property type="match status" value="1"/>
</dbReference>
<dbReference type="Gene3D" id="3.30.565.10">
    <property type="entry name" value="Histidine kinase-like ATPase, C-terminal domain"/>
    <property type="match status" value="1"/>
</dbReference>
<dbReference type="InterPro" id="IPR050267">
    <property type="entry name" value="Anti-sigma-factor_SerPK"/>
</dbReference>